<dbReference type="GO" id="GO:0007031">
    <property type="term" value="P:peroxisome organization"/>
    <property type="evidence" value="ECO:0007669"/>
    <property type="project" value="UniProtKB-ARBA"/>
</dbReference>
<dbReference type="Pfam" id="PF06398">
    <property type="entry name" value="Pex24p"/>
    <property type="match status" value="1"/>
</dbReference>
<proteinExistence type="predicted"/>
<evidence type="ECO:0000259" key="2">
    <source>
        <dbReference type="Pfam" id="PF06398"/>
    </source>
</evidence>
<evidence type="ECO:0000313" key="3">
    <source>
        <dbReference type="EMBL" id="TEB35032.1"/>
    </source>
</evidence>
<organism evidence="3 4">
    <name type="scientific">Coprinellus micaceus</name>
    <name type="common">Glistening ink-cap mushroom</name>
    <name type="synonym">Coprinus micaceus</name>
    <dbReference type="NCBI Taxonomy" id="71717"/>
    <lineage>
        <taxon>Eukaryota</taxon>
        <taxon>Fungi</taxon>
        <taxon>Dikarya</taxon>
        <taxon>Basidiomycota</taxon>
        <taxon>Agaricomycotina</taxon>
        <taxon>Agaricomycetes</taxon>
        <taxon>Agaricomycetidae</taxon>
        <taxon>Agaricales</taxon>
        <taxon>Agaricineae</taxon>
        <taxon>Psathyrellaceae</taxon>
        <taxon>Coprinellus</taxon>
    </lineage>
</organism>
<dbReference type="Proteomes" id="UP000298030">
    <property type="component" value="Unassembled WGS sequence"/>
</dbReference>
<protein>
    <recommendedName>
        <fullName evidence="2">TECPR1-like DysF domain-containing protein</fullName>
    </recommendedName>
</protein>
<sequence length="476" mass="54640">MPGELVLSPQPARFDAAHLDVPTPNSLKTRFVSLSSLNRRRSKKKQAEEEDMEIAKGAEFRAQAVETLSLSQRVEAVPIHLGAMTPEISTYDDTRDHYEWAVVYENQRGAMMFSTPYYSSLSLLPTDPSPFTLPNASKRRSEQPPITLDTYPLPDGNWKWVSRCWMIDMRSNLGEVQHDGFEYNWMFRKHHWRSQVGPLSAGGWVRRRRWIRLMVRPAKHRRDHDETSSGYTRNGSPAPGSSKASSSDRAKYRRSLASLHPSSLLSGTTGSSALADHWHDMSPDDVWLGDSVEADWERLHVFMKRFGRDGRKLEVWRLWLGYYHPEYKDKFTEIDVKGKRREKQWTEDDGPLQSEIACLEVFSKESVALAPRQHVVPVLRSYGQKLLRSFIYPDSRVQFLKLLALSGLLQEMDIPMGNTLDVMSEIDFWSYVNNFTKELEIPDTPPTLKASVEMELEKRRSLKVPTGSSKVSLVIP</sequence>
<dbReference type="AlphaFoldDB" id="A0A4Y7TNA2"/>
<gene>
    <name evidence="3" type="ORF">FA13DRAFT_1728824</name>
</gene>
<dbReference type="EMBL" id="QPFP01000008">
    <property type="protein sequence ID" value="TEB35032.1"/>
    <property type="molecule type" value="Genomic_DNA"/>
</dbReference>
<evidence type="ECO:0000313" key="4">
    <source>
        <dbReference type="Proteomes" id="UP000298030"/>
    </source>
</evidence>
<feature type="domain" description="TECPR1-like DysF" evidence="2">
    <location>
        <begin position="95"/>
        <end position="212"/>
    </location>
</feature>
<feature type="compositionally biased region" description="Low complexity" evidence="1">
    <location>
        <begin position="235"/>
        <end position="247"/>
    </location>
</feature>
<comment type="caution">
    <text evidence="3">The sequence shown here is derived from an EMBL/GenBank/DDBJ whole genome shotgun (WGS) entry which is preliminary data.</text>
</comment>
<dbReference type="STRING" id="71717.A0A4Y7TNA2"/>
<accession>A0A4Y7TNA2</accession>
<dbReference type="OrthoDB" id="72441at2759"/>
<feature type="region of interest" description="Disordered" evidence="1">
    <location>
        <begin position="221"/>
        <end position="247"/>
    </location>
</feature>
<dbReference type="InterPro" id="IPR010482">
    <property type="entry name" value="TECPR1-like_DysF"/>
</dbReference>
<name>A0A4Y7TNA2_COPMI</name>
<dbReference type="GO" id="GO:0005778">
    <property type="term" value="C:peroxisomal membrane"/>
    <property type="evidence" value="ECO:0007669"/>
    <property type="project" value="UniProtKB-ARBA"/>
</dbReference>
<evidence type="ECO:0000256" key="1">
    <source>
        <dbReference type="SAM" id="MobiDB-lite"/>
    </source>
</evidence>
<reference evidence="3 4" key="1">
    <citation type="journal article" date="2019" name="Nat. Ecol. Evol.">
        <title>Megaphylogeny resolves global patterns of mushroom evolution.</title>
        <authorList>
            <person name="Varga T."/>
            <person name="Krizsan K."/>
            <person name="Foldi C."/>
            <person name="Dima B."/>
            <person name="Sanchez-Garcia M."/>
            <person name="Sanchez-Ramirez S."/>
            <person name="Szollosi G.J."/>
            <person name="Szarkandi J.G."/>
            <person name="Papp V."/>
            <person name="Albert L."/>
            <person name="Andreopoulos W."/>
            <person name="Angelini C."/>
            <person name="Antonin V."/>
            <person name="Barry K.W."/>
            <person name="Bougher N.L."/>
            <person name="Buchanan P."/>
            <person name="Buyck B."/>
            <person name="Bense V."/>
            <person name="Catcheside P."/>
            <person name="Chovatia M."/>
            <person name="Cooper J."/>
            <person name="Damon W."/>
            <person name="Desjardin D."/>
            <person name="Finy P."/>
            <person name="Geml J."/>
            <person name="Haridas S."/>
            <person name="Hughes K."/>
            <person name="Justo A."/>
            <person name="Karasinski D."/>
            <person name="Kautmanova I."/>
            <person name="Kiss B."/>
            <person name="Kocsube S."/>
            <person name="Kotiranta H."/>
            <person name="LaButti K.M."/>
            <person name="Lechner B.E."/>
            <person name="Liimatainen K."/>
            <person name="Lipzen A."/>
            <person name="Lukacs Z."/>
            <person name="Mihaltcheva S."/>
            <person name="Morgado L.N."/>
            <person name="Niskanen T."/>
            <person name="Noordeloos M.E."/>
            <person name="Ohm R.A."/>
            <person name="Ortiz-Santana B."/>
            <person name="Ovrebo C."/>
            <person name="Racz N."/>
            <person name="Riley R."/>
            <person name="Savchenko A."/>
            <person name="Shiryaev A."/>
            <person name="Soop K."/>
            <person name="Spirin V."/>
            <person name="Szebenyi C."/>
            <person name="Tomsovsky M."/>
            <person name="Tulloss R.E."/>
            <person name="Uehling J."/>
            <person name="Grigoriev I.V."/>
            <person name="Vagvolgyi C."/>
            <person name="Papp T."/>
            <person name="Martin F.M."/>
            <person name="Miettinen O."/>
            <person name="Hibbett D.S."/>
            <person name="Nagy L.G."/>
        </authorList>
    </citation>
    <scope>NUCLEOTIDE SEQUENCE [LARGE SCALE GENOMIC DNA]</scope>
    <source>
        <strain evidence="3 4">FP101781</strain>
    </source>
</reference>
<keyword evidence="4" id="KW-1185">Reference proteome</keyword>